<dbReference type="EMBL" id="PQCO01000065">
    <property type="protein sequence ID" value="PUE05564.1"/>
    <property type="molecule type" value="Genomic_DNA"/>
</dbReference>
<sequence>MCIGIPLQIVEQREFSALCRGRGGGPVQEVNTLLIGPQPVGTWVLNFLGSAREVLSEIDARRIDDGLRALEAVMRGESIDVDEYFSDLADPDRPPGRVRGGVDEAGS</sequence>
<protein>
    <submittedName>
        <fullName evidence="4">HypC/HybG/HupF family hydrogenase formation chaperone</fullName>
    </submittedName>
</protein>
<comment type="caution">
    <text evidence="3">The sequence shown here is derived from an EMBL/GenBank/DDBJ whole genome shotgun (WGS) entry which is preliminary data.</text>
</comment>
<dbReference type="InterPro" id="IPR019812">
    <property type="entry name" value="Hydgase_assmbl_chp_CS"/>
</dbReference>
<keyword evidence="5" id="KW-1185">Reference proteome</keyword>
<dbReference type="GO" id="GO:0005506">
    <property type="term" value="F:iron ion binding"/>
    <property type="evidence" value="ECO:0007669"/>
    <property type="project" value="TreeGrafter"/>
</dbReference>
<dbReference type="PANTHER" id="PTHR35177:SF2">
    <property type="entry name" value="HYDROGENASE MATURATION FACTOR HYBG"/>
    <property type="match status" value="1"/>
</dbReference>
<reference evidence="4 6" key="2">
    <citation type="submission" date="2018-01" db="EMBL/GenBank/DDBJ databases">
        <title>Novel co-symbiosis in the lucinid bivalve Phacoides pectinatus.</title>
        <authorList>
            <person name="Lim S.J."/>
            <person name="Davis B.G."/>
            <person name="Gill D.E."/>
            <person name="Engel A.S."/>
            <person name="Anderson L.C."/>
            <person name="Campbell B.J."/>
        </authorList>
    </citation>
    <scope>NUCLEOTIDE SEQUENCE [LARGE SCALE GENOMIC DNA]</scope>
    <source>
        <strain evidence="4">N3_P5</strain>
    </source>
</reference>
<feature type="region of interest" description="Disordered" evidence="2">
    <location>
        <begin position="85"/>
        <end position="107"/>
    </location>
</feature>
<dbReference type="InterPro" id="IPR001109">
    <property type="entry name" value="Hydrogenase_HupF/HypC"/>
</dbReference>
<dbReference type="PROSITE" id="PS01097">
    <property type="entry name" value="HUPF_HYPC"/>
    <property type="match status" value="1"/>
</dbReference>
<dbReference type="GO" id="GO:1902670">
    <property type="term" value="F:carbon dioxide binding"/>
    <property type="evidence" value="ECO:0007669"/>
    <property type="project" value="TreeGrafter"/>
</dbReference>
<dbReference type="AlphaFoldDB" id="A0A657PIZ1"/>
<dbReference type="Gene3D" id="2.30.30.140">
    <property type="match status" value="1"/>
</dbReference>
<dbReference type="Proteomes" id="UP000250928">
    <property type="component" value="Unassembled WGS sequence"/>
</dbReference>
<evidence type="ECO:0000256" key="1">
    <source>
        <dbReference type="ARBA" id="ARBA00006018"/>
    </source>
</evidence>
<evidence type="ECO:0000313" key="6">
    <source>
        <dbReference type="Proteomes" id="UP000250928"/>
    </source>
</evidence>
<dbReference type="GO" id="GO:0051604">
    <property type="term" value="P:protein maturation"/>
    <property type="evidence" value="ECO:0007669"/>
    <property type="project" value="TreeGrafter"/>
</dbReference>
<dbReference type="Proteomes" id="UP000243361">
    <property type="component" value="Unassembled WGS sequence"/>
</dbReference>
<evidence type="ECO:0000313" key="5">
    <source>
        <dbReference type="Proteomes" id="UP000243361"/>
    </source>
</evidence>
<organism evidence="3 5">
    <name type="scientific">Candidatus Sedimenticola endophacoides</name>
    <dbReference type="NCBI Taxonomy" id="2548426"/>
    <lineage>
        <taxon>Bacteria</taxon>
        <taxon>Pseudomonadati</taxon>
        <taxon>Pseudomonadota</taxon>
        <taxon>Gammaproteobacteria</taxon>
        <taxon>Chromatiales</taxon>
        <taxon>Sedimenticolaceae</taxon>
        <taxon>Sedimenticola</taxon>
    </lineage>
</organism>
<gene>
    <name evidence="4" type="primary">hypC</name>
    <name evidence="3" type="ORF">B0D84_05640</name>
    <name evidence="4" type="ORF">C3L24_00915</name>
</gene>
<proteinExistence type="inferred from homology"/>
<dbReference type="EMBL" id="MUIE01000373">
    <property type="protein sequence ID" value="OQX32781.1"/>
    <property type="molecule type" value="Genomic_DNA"/>
</dbReference>
<name>A0A657PIZ1_9GAMM</name>
<reference evidence="3 5" key="1">
    <citation type="submission" date="2017-02" db="EMBL/GenBank/DDBJ databases">
        <title>Novel co-symbiosis in the unique lucinid bivalve Phacoides pectinatus.</title>
        <authorList>
            <person name="Lim S.J."/>
            <person name="Davis B.G."/>
            <person name="Gill D.E."/>
            <person name="Engel A.S."/>
            <person name="Anderson L.C."/>
            <person name="Campbell B.J."/>
        </authorList>
    </citation>
    <scope>NUCLEOTIDE SEQUENCE [LARGE SCALE GENOMIC DNA]</scope>
    <source>
        <strain evidence="3">LUC13016_P6</strain>
    </source>
</reference>
<evidence type="ECO:0000256" key="2">
    <source>
        <dbReference type="SAM" id="MobiDB-lite"/>
    </source>
</evidence>
<dbReference type="PANTHER" id="PTHR35177">
    <property type="entry name" value="HYDROGENASE MATURATION FACTOR HYBG"/>
    <property type="match status" value="1"/>
</dbReference>
<dbReference type="SUPFAM" id="SSF159127">
    <property type="entry name" value="HupF/HypC-like"/>
    <property type="match status" value="1"/>
</dbReference>
<dbReference type="PRINTS" id="PR00445">
    <property type="entry name" value="HUPFHYPC"/>
</dbReference>
<evidence type="ECO:0000313" key="4">
    <source>
        <dbReference type="EMBL" id="PUE05564.1"/>
    </source>
</evidence>
<accession>A0A657PIZ1</accession>
<evidence type="ECO:0000313" key="3">
    <source>
        <dbReference type="EMBL" id="OQX32781.1"/>
    </source>
</evidence>
<dbReference type="NCBIfam" id="TIGR00074">
    <property type="entry name" value="hypC_hupF"/>
    <property type="match status" value="1"/>
</dbReference>
<dbReference type="Pfam" id="PF01455">
    <property type="entry name" value="HupF_HypC"/>
    <property type="match status" value="1"/>
</dbReference>
<comment type="similarity">
    <text evidence="1">Belongs to the HupF/HypC family.</text>
</comment>